<dbReference type="Proteomes" id="UP000037600">
    <property type="component" value="Unassembled WGS sequence"/>
</dbReference>
<dbReference type="Pfam" id="PF01425">
    <property type="entry name" value="Amidase"/>
    <property type="match status" value="1"/>
</dbReference>
<keyword evidence="3" id="KW-0378">Hydrolase</keyword>
<comment type="caution">
    <text evidence="3">The sequence shown here is derived from an EMBL/GenBank/DDBJ whole genome shotgun (WGS) entry which is preliminary data.</text>
</comment>
<dbReference type="NCBIfam" id="NF006043">
    <property type="entry name" value="PRK08186.1"/>
    <property type="match status" value="1"/>
</dbReference>
<feature type="domain" description="Allophanate hydrolase C-terminal" evidence="2">
    <location>
        <begin position="472"/>
        <end position="592"/>
    </location>
</feature>
<evidence type="ECO:0000313" key="3">
    <source>
        <dbReference type="EMBL" id="KMT66728.1"/>
    </source>
</evidence>
<dbReference type="NCBIfam" id="TIGR02713">
    <property type="entry name" value="allophanate_hyd"/>
    <property type="match status" value="1"/>
</dbReference>
<dbReference type="PATRIC" id="fig|1513271.3.peg.203"/>
<sequence>MNKINLTISELNKAYTSGTLSPAVLIPELISQAKKQQAVWIHLLNEDELQPYLAGLKTKSPQTHALYGVPFAIKDNIDLAGVPTTAACAEFSYIPEKSAFVVEQLIAAGAIPIGKTNLDQFATGLVGTRSPYGETPNAFNPDYISGGSSSGSAVSLALGTVSFSLGTDTAGSGRVPACFNNLVGLKPSKGLLSTSGVVPACRSLDCVSIFALTAHDANQVFQIAAQYDSQDSFSRSNPAANQAPVLAKANFTFAVPFDEQLTFFGDHAYQAEFEKAVAGLEAIGGHKKQLDFSPMLQAAKLLYEGPWVAERYIATQHIIENQSQAMLDVTRTIISSGNKPLATDCFAALYQLQALKKQADLIVEQVDFLVSPTAGRHYSREEIRENPIGFNSNLGYYTNFMNLLDFSAIAVPTSFTDNNMPFGITLFGQAMQDQTLLAYADKIMQYNQLTLGATDWPFITENINSDDNPGFIDLAVCGAHLSNMALNWQLIERDAQLIETTTTASAYQMYAVPGQVERPALIRSSGETQSFEVEVWRMPTEHFASFVQGIAAPLGIGKVEMKDGRFVSGFIAESIAQSGVNISQFGSWRKYIEQK</sequence>
<dbReference type="PANTHER" id="PTHR11895">
    <property type="entry name" value="TRANSAMIDASE"/>
    <property type="match status" value="1"/>
</dbReference>
<evidence type="ECO:0000259" key="2">
    <source>
        <dbReference type="Pfam" id="PF21986"/>
    </source>
</evidence>
<name>A0A0J8H133_9ALTE</name>
<dbReference type="InterPro" id="IPR014085">
    <property type="entry name" value="Allophanate_hydrolase"/>
</dbReference>
<dbReference type="Gene3D" id="1.20.58.1700">
    <property type="match status" value="1"/>
</dbReference>
<dbReference type="GO" id="GO:0016787">
    <property type="term" value="F:hydrolase activity"/>
    <property type="evidence" value="ECO:0007669"/>
    <property type="project" value="UniProtKB-KW"/>
</dbReference>
<keyword evidence="4" id="KW-1185">Reference proteome</keyword>
<gene>
    <name evidence="3" type="ORF">XM47_00960</name>
</gene>
<dbReference type="RefSeq" id="WP_048688335.1">
    <property type="nucleotide sequence ID" value="NZ_KQ130482.1"/>
</dbReference>
<dbReference type="InterPro" id="IPR023631">
    <property type="entry name" value="Amidase_dom"/>
</dbReference>
<feature type="domain" description="Amidase" evidence="1">
    <location>
        <begin position="59"/>
        <end position="437"/>
    </location>
</feature>
<dbReference type="Pfam" id="PF21986">
    <property type="entry name" value="AH_C"/>
    <property type="match status" value="1"/>
</dbReference>
<dbReference type="InterPro" id="IPR053844">
    <property type="entry name" value="AH_C"/>
</dbReference>
<evidence type="ECO:0000259" key="1">
    <source>
        <dbReference type="Pfam" id="PF01425"/>
    </source>
</evidence>
<proteinExistence type="predicted"/>
<reference evidence="3 4" key="1">
    <citation type="submission" date="2015-04" db="EMBL/GenBank/DDBJ databases">
        <title>Draft Genome Sequence of the Novel Agar-Digesting Marine Bacterium Q1.</title>
        <authorList>
            <person name="Li Y."/>
            <person name="Li D."/>
            <person name="Chen G."/>
            <person name="Du Z."/>
        </authorList>
    </citation>
    <scope>NUCLEOTIDE SEQUENCE [LARGE SCALE GENOMIC DNA]</scope>
    <source>
        <strain evidence="3 4">Q1</strain>
    </source>
</reference>
<dbReference type="PANTHER" id="PTHR11895:SF169">
    <property type="entry name" value="GLUTAMYL-TRNA(GLN) AMIDOTRANSFERASE"/>
    <property type="match status" value="1"/>
</dbReference>
<dbReference type="AlphaFoldDB" id="A0A0J8H133"/>
<dbReference type="OrthoDB" id="8872210at2"/>
<accession>A0A0J8H133</accession>
<dbReference type="EMBL" id="LAZL01000002">
    <property type="protein sequence ID" value="KMT66728.1"/>
    <property type="molecule type" value="Genomic_DNA"/>
</dbReference>
<dbReference type="SUPFAM" id="SSF75304">
    <property type="entry name" value="Amidase signature (AS) enzymes"/>
    <property type="match status" value="1"/>
</dbReference>
<organism evidence="3 4">
    <name type="scientific">Catenovulum maritimum</name>
    <dbReference type="NCBI Taxonomy" id="1513271"/>
    <lineage>
        <taxon>Bacteria</taxon>
        <taxon>Pseudomonadati</taxon>
        <taxon>Pseudomonadota</taxon>
        <taxon>Gammaproteobacteria</taxon>
        <taxon>Alteromonadales</taxon>
        <taxon>Alteromonadaceae</taxon>
        <taxon>Catenovulum</taxon>
    </lineage>
</organism>
<evidence type="ECO:0000313" key="4">
    <source>
        <dbReference type="Proteomes" id="UP000037600"/>
    </source>
</evidence>
<dbReference type="Gene3D" id="3.90.1300.10">
    <property type="entry name" value="Amidase signature (AS) domain"/>
    <property type="match status" value="1"/>
</dbReference>
<dbReference type="Gene3D" id="3.10.490.10">
    <property type="entry name" value="Gamma-glutamyl cyclotransferase-like"/>
    <property type="match status" value="1"/>
</dbReference>
<dbReference type="InterPro" id="IPR036928">
    <property type="entry name" value="AS_sf"/>
</dbReference>
<protein>
    <submittedName>
        <fullName evidence="3">Allophanate hydrolase</fullName>
    </submittedName>
</protein>
<dbReference type="STRING" id="1513271.XM47_00960"/>
<dbReference type="InterPro" id="IPR000120">
    <property type="entry name" value="Amidase"/>
</dbReference>